<name>A0A428NGB6_9HYPO</name>
<feature type="non-terminal residue" evidence="2">
    <location>
        <position position="280"/>
    </location>
</feature>
<evidence type="ECO:0000256" key="1">
    <source>
        <dbReference type="SAM" id="Phobius"/>
    </source>
</evidence>
<keyword evidence="1" id="KW-1133">Transmembrane helix</keyword>
<comment type="caution">
    <text evidence="2">The sequence shown here is derived from an EMBL/GenBank/DDBJ whole genome shotgun (WGS) entry which is preliminary data.</text>
</comment>
<sequence length="280" mass="30783">MRRAIYLLVAFLALLSTAAIMGVFIILTLRIPRESGGQTLSQVSVALEAIILVVLSWFISAYLSVLIRQWLIKNLRVYYGIYVLAIISATITTVASLIQFSKSTFTKDEKLVEPSTDDSLVIVSLFVALCIGFALQTGFLCVHFSLLMLKGDRHSPPFHGKSFIKSLRYSHTTPGVAPIPTMNSTGSRIPCPSIDGRPKSGTVTPKVQLAEAICSVMSKRQVTTNEARQPSSAETILHRSSEDAFDTWDTSLVEALNRQVRLEAMPPPPTQGRFLDTIPE</sequence>
<feature type="transmembrane region" description="Helical" evidence="1">
    <location>
        <begin position="7"/>
        <end position="31"/>
    </location>
</feature>
<dbReference type="AlphaFoldDB" id="A0A428NGB6"/>
<evidence type="ECO:0000313" key="2">
    <source>
        <dbReference type="EMBL" id="RSL39769.1"/>
    </source>
</evidence>
<reference evidence="2 3" key="1">
    <citation type="submission" date="2017-06" db="EMBL/GenBank/DDBJ databases">
        <title>Comparative genomic analysis of Ambrosia Fusariam Clade fungi.</title>
        <authorList>
            <person name="Stajich J.E."/>
            <person name="Carrillo J."/>
            <person name="Kijimoto T."/>
            <person name="Eskalen A."/>
            <person name="O'Donnell K."/>
            <person name="Kasson M."/>
        </authorList>
    </citation>
    <scope>NUCLEOTIDE SEQUENCE [LARGE SCALE GENOMIC DNA]</scope>
    <source>
        <strain evidence="2 3">NRRL62606</strain>
    </source>
</reference>
<keyword evidence="3" id="KW-1185">Reference proteome</keyword>
<keyword evidence="1" id="KW-0472">Membrane</keyword>
<dbReference type="EMBL" id="NKCL01001410">
    <property type="protein sequence ID" value="RSL39769.1"/>
    <property type="molecule type" value="Genomic_DNA"/>
</dbReference>
<organism evidence="2 3">
    <name type="scientific">Fusarium floridanum</name>
    <dbReference type="NCBI Taxonomy" id="1325733"/>
    <lineage>
        <taxon>Eukaryota</taxon>
        <taxon>Fungi</taxon>
        <taxon>Dikarya</taxon>
        <taxon>Ascomycota</taxon>
        <taxon>Pezizomycotina</taxon>
        <taxon>Sordariomycetes</taxon>
        <taxon>Hypocreomycetidae</taxon>
        <taxon>Hypocreales</taxon>
        <taxon>Nectriaceae</taxon>
        <taxon>Fusarium</taxon>
        <taxon>Fusarium solani species complex</taxon>
    </lineage>
</organism>
<feature type="transmembrane region" description="Helical" evidence="1">
    <location>
        <begin position="77"/>
        <end position="100"/>
    </location>
</feature>
<protein>
    <submittedName>
        <fullName evidence="2">Uncharacterized protein</fullName>
    </submittedName>
</protein>
<feature type="transmembrane region" description="Helical" evidence="1">
    <location>
        <begin position="43"/>
        <end position="65"/>
    </location>
</feature>
<gene>
    <name evidence="2" type="ORF">CEP51_016771</name>
</gene>
<accession>A0A428NGB6</accession>
<keyword evidence="1" id="KW-0812">Transmembrane</keyword>
<dbReference type="Proteomes" id="UP000287972">
    <property type="component" value="Unassembled WGS sequence"/>
</dbReference>
<proteinExistence type="predicted"/>
<feature type="transmembrane region" description="Helical" evidence="1">
    <location>
        <begin position="120"/>
        <end position="149"/>
    </location>
</feature>
<evidence type="ECO:0000313" key="3">
    <source>
        <dbReference type="Proteomes" id="UP000287972"/>
    </source>
</evidence>